<dbReference type="InterPro" id="IPR004045">
    <property type="entry name" value="Glutathione_S-Trfase_N"/>
</dbReference>
<dbReference type="Gene3D" id="1.20.1050.10">
    <property type="match status" value="1"/>
</dbReference>
<evidence type="ECO:0000313" key="4">
    <source>
        <dbReference type="Proteomes" id="UP000195273"/>
    </source>
</evidence>
<proteinExistence type="predicted"/>
<dbReference type="SFLD" id="SFLDS00019">
    <property type="entry name" value="Glutathione_Transferase_(cytos"/>
    <property type="match status" value="1"/>
</dbReference>
<dbReference type="SFLD" id="SFLDG00358">
    <property type="entry name" value="Main_(cytGST)"/>
    <property type="match status" value="1"/>
</dbReference>
<reference evidence="3 4" key="1">
    <citation type="submission" date="2017-05" db="EMBL/GenBank/DDBJ databases">
        <title>Genome Sequence of Loktanella vestfoldensis Strain SMR4r Isolated from a Culture of the Diatom Skeletonema marinoi.</title>
        <authorList>
            <person name="Topel M."/>
            <person name="Pinder M.I.M."/>
            <person name="Johansson O.N."/>
            <person name="Kourtchenko O."/>
            <person name="Godhe A."/>
            <person name="Clarke A.K."/>
        </authorList>
    </citation>
    <scope>NUCLEOTIDE SEQUENCE [LARGE SCALE GENOMIC DNA]</scope>
    <source>
        <strain evidence="3 4">SMR4r</strain>
    </source>
</reference>
<dbReference type="KEGG" id="lvs:LOKVESSMR4R_01681"/>
<keyword evidence="3" id="KW-0560">Oxidoreductase</keyword>
<keyword evidence="4" id="KW-1185">Reference proteome</keyword>
<dbReference type="InterPro" id="IPR040079">
    <property type="entry name" value="Glutathione_S-Trfase"/>
</dbReference>
<dbReference type="EC" id="1.8.4.-" evidence="3"/>
<dbReference type="InterPro" id="IPR010987">
    <property type="entry name" value="Glutathione-S-Trfase_C-like"/>
</dbReference>
<accession>A0A1Y0EBL7</accession>
<dbReference type="CDD" id="cd10292">
    <property type="entry name" value="GST_C_YghU_like"/>
    <property type="match status" value="1"/>
</dbReference>
<feature type="domain" description="GST N-terminal" evidence="1">
    <location>
        <begin position="47"/>
        <end position="132"/>
    </location>
</feature>
<dbReference type="CDD" id="cd03048">
    <property type="entry name" value="GST_N_Ure2p_like"/>
    <property type="match status" value="1"/>
</dbReference>
<dbReference type="SUPFAM" id="SSF47616">
    <property type="entry name" value="GST C-terminal domain-like"/>
    <property type="match status" value="1"/>
</dbReference>
<organism evidence="3 4">
    <name type="scientific">Yoonia vestfoldensis</name>
    <dbReference type="NCBI Taxonomy" id="245188"/>
    <lineage>
        <taxon>Bacteria</taxon>
        <taxon>Pseudomonadati</taxon>
        <taxon>Pseudomonadota</taxon>
        <taxon>Alphaproteobacteria</taxon>
        <taxon>Rhodobacterales</taxon>
        <taxon>Paracoccaceae</taxon>
        <taxon>Yoonia</taxon>
    </lineage>
</organism>
<dbReference type="PANTHER" id="PTHR44051:SF22">
    <property type="entry name" value="DISULFIDE-BOND OXIDOREDUCTASE YGHU"/>
    <property type="match status" value="1"/>
</dbReference>
<evidence type="ECO:0000313" key="3">
    <source>
        <dbReference type="EMBL" id="ARU00995.1"/>
    </source>
</evidence>
<dbReference type="Proteomes" id="UP000195273">
    <property type="component" value="Chromosome"/>
</dbReference>
<dbReference type="GO" id="GO:0016491">
    <property type="term" value="F:oxidoreductase activity"/>
    <property type="evidence" value="ECO:0007669"/>
    <property type="project" value="UniProtKB-KW"/>
</dbReference>
<gene>
    <name evidence="3" type="primary">yghU</name>
    <name evidence="3" type="ORF">LOKVESSMR4R_01681</name>
</gene>
<dbReference type="PROSITE" id="PS50404">
    <property type="entry name" value="GST_NTER"/>
    <property type="match status" value="1"/>
</dbReference>
<dbReference type="Gene3D" id="3.40.30.10">
    <property type="entry name" value="Glutaredoxin"/>
    <property type="match status" value="1"/>
</dbReference>
<dbReference type="InterPro" id="IPR036249">
    <property type="entry name" value="Thioredoxin-like_sf"/>
</dbReference>
<name>A0A1Y0EBL7_9RHOB</name>
<dbReference type="NCBIfam" id="NF008731">
    <property type="entry name" value="PRK11752.1"/>
    <property type="match status" value="1"/>
</dbReference>
<dbReference type="RefSeq" id="WP_087207426.1">
    <property type="nucleotide sequence ID" value="NZ_CP021431.1"/>
</dbReference>
<evidence type="ECO:0000259" key="1">
    <source>
        <dbReference type="PROSITE" id="PS50404"/>
    </source>
</evidence>
<dbReference type="AlphaFoldDB" id="A0A1Y0EBL7"/>
<dbReference type="InterPro" id="IPR036282">
    <property type="entry name" value="Glutathione-S-Trfase_C_sf"/>
</dbReference>
<dbReference type="SFLD" id="SFLDG01151">
    <property type="entry name" value="Main.2:_Nu-like"/>
    <property type="match status" value="1"/>
</dbReference>
<dbReference type="PANTHER" id="PTHR44051">
    <property type="entry name" value="GLUTATHIONE S-TRANSFERASE-RELATED"/>
    <property type="match status" value="1"/>
</dbReference>
<dbReference type="STRING" id="1122181.GCA_000382265_00550"/>
<evidence type="ECO:0000259" key="2">
    <source>
        <dbReference type="PROSITE" id="PS50405"/>
    </source>
</evidence>
<dbReference type="OrthoDB" id="9803562at2"/>
<protein>
    <submittedName>
        <fullName evidence="3">Disulfide-bond oxidoreductase YghU</fullName>
        <ecNumber evidence="3">1.8.4.-</ecNumber>
    </submittedName>
</protein>
<feature type="domain" description="GST C-terminal" evidence="2">
    <location>
        <begin position="138"/>
        <end position="265"/>
    </location>
</feature>
<sequence>MTDQPAYTPPKVWTWDAENGGQFASINRPIAGATHDKDLPRGKHALQLYSLATPNGVKVTLLLEELLAAGHTGAEYDAWLIDIAKGDQFGSGFVDVNPNSKIPALFDHDTGLRIFESGAILLYLAEKFGAFLPKDIAGRTETLNWLFWLQGAAPYLGGGFGHFYAYAPEKFEYPINRFAMEAKRQLDVLDRQLADKSYIIGDEYTIADMAIAPWYGRLVTGGAYGDAATFLDTASYKNVNRWADAILARPAFIRGQKVNRSWGEPHEQLPERHSAADFDS</sequence>
<dbReference type="Pfam" id="PF02798">
    <property type="entry name" value="GST_N"/>
    <property type="match status" value="1"/>
</dbReference>
<dbReference type="EMBL" id="CP021431">
    <property type="protein sequence ID" value="ARU00995.1"/>
    <property type="molecule type" value="Genomic_DNA"/>
</dbReference>
<dbReference type="SUPFAM" id="SSF52833">
    <property type="entry name" value="Thioredoxin-like"/>
    <property type="match status" value="1"/>
</dbReference>
<dbReference type="PROSITE" id="PS50405">
    <property type="entry name" value="GST_CTER"/>
    <property type="match status" value="1"/>
</dbReference>
<dbReference type="Pfam" id="PF13410">
    <property type="entry name" value="GST_C_2"/>
    <property type="match status" value="1"/>
</dbReference>